<dbReference type="AlphaFoldDB" id="A0A832MNQ8"/>
<protein>
    <recommendedName>
        <fullName evidence="4">Secreted protein</fullName>
    </recommendedName>
</protein>
<evidence type="ECO:0000313" key="3">
    <source>
        <dbReference type="EMBL" id="HGZ44393.1"/>
    </source>
</evidence>
<feature type="signal peptide" evidence="2">
    <location>
        <begin position="1"/>
        <end position="24"/>
    </location>
</feature>
<feature type="compositionally biased region" description="Gly residues" evidence="1">
    <location>
        <begin position="72"/>
        <end position="81"/>
    </location>
</feature>
<organism evidence="3">
    <name type="scientific">Eiseniibacteriota bacterium</name>
    <dbReference type="NCBI Taxonomy" id="2212470"/>
    <lineage>
        <taxon>Bacteria</taxon>
        <taxon>Candidatus Eiseniibacteriota</taxon>
    </lineage>
</organism>
<gene>
    <name evidence="3" type="ORF">ENR23_13430</name>
</gene>
<sequence length="81" mass="7389">MCCIALSFALEGAAGLAAALAAGAAPFAGGSAAHAAPATATASATGISRFIGGLLTCGGVVRAPRGSPPGGGPRRGSGRGP</sequence>
<comment type="caution">
    <text evidence="3">The sequence shown here is derived from an EMBL/GenBank/DDBJ whole genome shotgun (WGS) entry which is preliminary data.</text>
</comment>
<dbReference type="EMBL" id="DSQF01000028">
    <property type="protein sequence ID" value="HGZ44393.1"/>
    <property type="molecule type" value="Genomic_DNA"/>
</dbReference>
<evidence type="ECO:0008006" key="4">
    <source>
        <dbReference type="Google" id="ProtNLM"/>
    </source>
</evidence>
<name>A0A832MNQ8_UNCEI</name>
<reference evidence="3" key="1">
    <citation type="journal article" date="2020" name="mSystems">
        <title>Genome- and Community-Level Interaction Insights into Carbon Utilization and Element Cycling Functions of Hydrothermarchaeota in Hydrothermal Sediment.</title>
        <authorList>
            <person name="Zhou Z."/>
            <person name="Liu Y."/>
            <person name="Xu W."/>
            <person name="Pan J."/>
            <person name="Luo Z.H."/>
            <person name="Li M."/>
        </authorList>
    </citation>
    <scope>NUCLEOTIDE SEQUENCE [LARGE SCALE GENOMIC DNA]</scope>
    <source>
        <strain evidence="3">SpSt-381</strain>
    </source>
</reference>
<evidence type="ECO:0000256" key="2">
    <source>
        <dbReference type="SAM" id="SignalP"/>
    </source>
</evidence>
<keyword evidence="2" id="KW-0732">Signal</keyword>
<evidence type="ECO:0000256" key="1">
    <source>
        <dbReference type="SAM" id="MobiDB-lite"/>
    </source>
</evidence>
<feature type="chain" id="PRO_5032940346" description="Secreted protein" evidence="2">
    <location>
        <begin position="25"/>
        <end position="81"/>
    </location>
</feature>
<accession>A0A832MNQ8</accession>
<proteinExistence type="predicted"/>
<feature type="region of interest" description="Disordered" evidence="1">
    <location>
        <begin position="62"/>
        <end position="81"/>
    </location>
</feature>